<sequence length="188" mass="20441">MLRRRFLTFIAAPVALTPLLTGCIRIEFEVPAPTTEAPPITLEGSAEDTYDLSSDAALEEGTAGANTVLELVNRVRIQEGLEPLTINLQLNKAAQAQADHQASILEMTHDGLGGLGERVSATGYQWRMVAENVAFGQFSYTQVMTGWVDSPGHYANIVNPKLEEMGFAMTYGSDGRTYFAQVFGSRLP</sequence>
<dbReference type="Gene3D" id="3.40.33.10">
    <property type="entry name" value="CAP"/>
    <property type="match status" value="1"/>
</dbReference>
<dbReference type="PANTHER" id="PTHR31157">
    <property type="entry name" value="SCP DOMAIN-CONTAINING PROTEIN"/>
    <property type="match status" value="1"/>
</dbReference>
<dbReference type="InterPro" id="IPR014044">
    <property type="entry name" value="CAP_dom"/>
</dbReference>
<comment type="caution">
    <text evidence="2">The sequence shown here is derived from an EMBL/GenBank/DDBJ whole genome shotgun (WGS) entry which is preliminary data.</text>
</comment>
<dbReference type="PROSITE" id="PS51257">
    <property type="entry name" value="PROKAR_LIPOPROTEIN"/>
    <property type="match status" value="1"/>
</dbReference>
<dbReference type="InterPro" id="IPR035940">
    <property type="entry name" value="CAP_sf"/>
</dbReference>
<reference evidence="2" key="1">
    <citation type="submission" date="2018-03" db="EMBL/GenBank/DDBJ databases">
        <authorList>
            <person name="Nunes O.C."/>
            <person name="Lopes A.R."/>
            <person name="Froufe H."/>
            <person name="Munoz-Merida A."/>
            <person name="Barroso C."/>
            <person name="Egas C."/>
        </authorList>
    </citation>
    <scope>NUCLEOTIDE SEQUENCE</scope>
    <source>
        <strain evidence="2">ON4</strain>
    </source>
</reference>
<proteinExistence type="predicted"/>
<name>A0ABT7C6E5_9MICO</name>
<protein>
    <submittedName>
        <fullName evidence="2">CAP domain-containing protein</fullName>
    </submittedName>
</protein>
<dbReference type="CDD" id="cd05379">
    <property type="entry name" value="CAP_bacterial"/>
    <property type="match status" value="1"/>
</dbReference>
<gene>
    <name evidence="2" type="ORF">C7K25_05090</name>
</gene>
<organism evidence="2 3">
    <name type="scientific">Gulosibacter molinativorax</name>
    <dbReference type="NCBI Taxonomy" id="256821"/>
    <lineage>
        <taxon>Bacteria</taxon>
        <taxon>Bacillati</taxon>
        <taxon>Actinomycetota</taxon>
        <taxon>Actinomycetes</taxon>
        <taxon>Micrococcales</taxon>
        <taxon>Microbacteriaceae</taxon>
        <taxon>Gulosibacter</taxon>
    </lineage>
</organism>
<feature type="domain" description="SCP" evidence="1">
    <location>
        <begin position="69"/>
        <end position="183"/>
    </location>
</feature>
<evidence type="ECO:0000313" key="2">
    <source>
        <dbReference type="EMBL" id="MDJ1370744.1"/>
    </source>
</evidence>
<evidence type="ECO:0000313" key="3">
    <source>
        <dbReference type="Proteomes" id="UP001170379"/>
    </source>
</evidence>
<dbReference type="Proteomes" id="UP001170379">
    <property type="component" value="Unassembled WGS sequence"/>
</dbReference>
<dbReference type="EMBL" id="PXVD01000006">
    <property type="protein sequence ID" value="MDJ1370744.1"/>
    <property type="molecule type" value="Genomic_DNA"/>
</dbReference>
<evidence type="ECO:0000259" key="1">
    <source>
        <dbReference type="Pfam" id="PF00188"/>
    </source>
</evidence>
<dbReference type="PANTHER" id="PTHR31157:SF1">
    <property type="entry name" value="SCP DOMAIN-CONTAINING PROTEIN"/>
    <property type="match status" value="1"/>
</dbReference>
<dbReference type="Pfam" id="PF00188">
    <property type="entry name" value="CAP"/>
    <property type="match status" value="1"/>
</dbReference>
<dbReference type="SUPFAM" id="SSF55797">
    <property type="entry name" value="PR-1-like"/>
    <property type="match status" value="1"/>
</dbReference>
<reference evidence="2" key="2">
    <citation type="journal article" date="2022" name="Sci. Rep.">
        <title>In silico prediction of the enzymes involved in the degradation of the herbicide molinate by Gulosibacter molinativorax ON4T.</title>
        <authorList>
            <person name="Lopes A.R."/>
            <person name="Bunin E."/>
            <person name="Viana A.T."/>
            <person name="Froufe H."/>
            <person name="Munoz-Merida A."/>
            <person name="Pinho D."/>
            <person name="Figueiredo J."/>
            <person name="Barroso C."/>
            <person name="Vaz-Moreira I."/>
            <person name="Bellanger X."/>
            <person name="Egas C."/>
            <person name="Nunes O.C."/>
        </authorList>
    </citation>
    <scope>NUCLEOTIDE SEQUENCE</scope>
    <source>
        <strain evidence="2">ON4</strain>
    </source>
</reference>
<accession>A0ABT7C6E5</accession>
<keyword evidence="3" id="KW-1185">Reference proteome</keyword>